<evidence type="ECO:0000313" key="1">
    <source>
        <dbReference type="EMBL" id="KZS95730.1"/>
    </source>
</evidence>
<dbReference type="AlphaFoldDB" id="A0A164X8L6"/>
<reference evidence="1 2" key="1">
    <citation type="journal article" date="2016" name="Mol. Biol. Evol.">
        <title>Comparative Genomics of Early-Diverging Mushroom-Forming Fungi Provides Insights into the Origins of Lignocellulose Decay Capabilities.</title>
        <authorList>
            <person name="Nagy L.G."/>
            <person name="Riley R."/>
            <person name="Tritt A."/>
            <person name="Adam C."/>
            <person name="Daum C."/>
            <person name="Floudas D."/>
            <person name="Sun H."/>
            <person name="Yadav J.S."/>
            <person name="Pangilinan J."/>
            <person name="Larsson K.H."/>
            <person name="Matsuura K."/>
            <person name="Barry K."/>
            <person name="Labutti K."/>
            <person name="Kuo R."/>
            <person name="Ohm R.A."/>
            <person name="Bhattacharya S.S."/>
            <person name="Shirouzu T."/>
            <person name="Yoshinaga Y."/>
            <person name="Martin F.M."/>
            <person name="Grigoriev I.V."/>
            <person name="Hibbett D.S."/>
        </authorList>
    </citation>
    <scope>NUCLEOTIDE SEQUENCE [LARGE SCALE GENOMIC DNA]</scope>
    <source>
        <strain evidence="1 2">HHB9708</strain>
    </source>
</reference>
<accession>A0A164X8L6</accession>
<keyword evidence="2" id="KW-1185">Reference proteome</keyword>
<proteinExistence type="predicted"/>
<gene>
    <name evidence="1" type="ORF">SISNIDRAFT_451344</name>
</gene>
<dbReference type="SUPFAM" id="SSF52047">
    <property type="entry name" value="RNI-like"/>
    <property type="match status" value="1"/>
</dbReference>
<dbReference type="Proteomes" id="UP000076722">
    <property type="component" value="Unassembled WGS sequence"/>
</dbReference>
<protein>
    <recommendedName>
        <fullName evidence="3">F-box domain-containing protein</fullName>
    </recommendedName>
</protein>
<dbReference type="EMBL" id="KV419400">
    <property type="protein sequence ID" value="KZS95730.1"/>
    <property type="molecule type" value="Genomic_DNA"/>
</dbReference>
<sequence length="585" mass="66490">MLQSTDHDIVLAHLENVVGVLEAALDEVRALASDIVKERRSVSTQGKQCEPENALKLLRDTTSSITRIGTKIQCGFSRAIAGICEQSNEYTEICRLPYDLISDILTKYIPDHPEKVHSMSRRPRWICLSEVCRKWNWVLKEASKPWTFINLAWPTKVIEYHALLSKKSPLHIAWGLSGDVSSPESDRTDWLLCHKDTIKDLELGVEWYMAGDRTKLLFLDLLASYFIASPAKLKSLELFLPLFGMTRLHEEISVLLPPLSTLDLEHLRLNNCWPKGTLPSSLRTLEVISMSSSVVTVRNIHQILSECSLLETCSLDIDCGSMDLFTMSTASLPNSSLSLPRLCSLELGKLSQTELEWLSARVHLEDVPELRISIIVSPPLKPPFKLPVQFHHHATRSEWLEVGKQDIDYCSPNFFRHKFDISQYPQTSMDLPLLTLDFQLFTLVQQLVLKSYTSARWALWSSAFCSFSNLKDLHIRGSQTEVSALLIPLGREIPFICPKLRVLSLEDDGEWKWTMSKTDALFQSKKRVANDRLETLLKVRAEQGNSLQKLILSADNWWSDDPERWGALVDGVEKRAANNASRSPW</sequence>
<evidence type="ECO:0008006" key="3">
    <source>
        <dbReference type="Google" id="ProtNLM"/>
    </source>
</evidence>
<name>A0A164X8L6_9AGAM</name>
<organism evidence="1 2">
    <name type="scientific">Sistotremastrum niveocremeum HHB9708</name>
    <dbReference type="NCBI Taxonomy" id="1314777"/>
    <lineage>
        <taxon>Eukaryota</taxon>
        <taxon>Fungi</taxon>
        <taxon>Dikarya</taxon>
        <taxon>Basidiomycota</taxon>
        <taxon>Agaricomycotina</taxon>
        <taxon>Agaricomycetes</taxon>
        <taxon>Sistotremastrales</taxon>
        <taxon>Sistotremastraceae</taxon>
        <taxon>Sertulicium</taxon>
        <taxon>Sertulicium niveocremeum</taxon>
    </lineage>
</organism>
<dbReference type="OrthoDB" id="2269034at2759"/>
<evidence type="ECO:0000313" key="2">
    <source>
        <dbReference type="Proteomes" id="UP000076722"/>
    </source>
</evidence>